<feature type="signal peptide" evidence="1">
    <location>
        <begin position="1"/>
        <end position="28"/>
    </location>
</feature>
<sequence length="353" mass="38687">MQKTWIFRLVVALVAVVMLAAGCSTKNAGEDGSSDISNTDSNPFELDDKDTVVLGHIGHGLANPELDETGARLPLRYSGGELKLDYTVNAAGKAKNVGFLVFVDGIPQPYKINTADAPYEYMHIFELEGDDVQTPFSFIFTPVTGKQGETLSVSIASVYNPAFIPDMKETSSYGSYHDTLESMFSLVFDKDAEALDVSSIPHNEYLSDVRLSAELITKEMMETQGGFVTIDSETLEKNVFSRLYFDGAVLSKVDNLQVKDSGTLHVTFQIFGHPGVRYRNTFYINHKPLIGKEGSTFETVLAKGEAAVIDADIDLGKLEELNTFYVVSVPVNAADFPDDVVVLEKTASILLYK</sequence>
<reference evidence="3" key="1">
    <citation type="journal article" date="2019" name="Int. J. Syst. Evol. Microbiol.">
        <title>The Global Catalogue of Microorganisms (GCM) 10K type strain sequencing project: providing services to taxonomists for standard genome sequencing and annotation.</title>
        <authorList>
            <consortium name="The Broad Institute Genomics Platform"/>
            <consortium name="The Broad Institute Genome Sequencing Center for Infectious Disease"/>
            <person name="Wu L."/>
            <person name="Ma J."/>
        </authorList>
    </citation>
    <scope>NUCLEOTIDE SEQUENCE [LARGE SCALE GENOMIC DNA]</scope>
    <source>
        <strain evidence="3">CCUG 57263</strain>
    </source>
</reference>
<evidence type="ECO:0000313" key="3">
    <source>
        <dbReference type="Proteomes" id="UP001597120"/>
    </source>
</evidence>
<feature type="chain" id="PRO_5045850839" evidence="1">
    <location>
        <begin position="29"/>
        <end position="353"/>
    </location>
</feature>
<dbReference type="EMBL" id="JBHTIU010000043">
    <property type="protein sequence ID" value="MFD0870298.1"/>
    <property type="molecule type" value="Genomic_DNA"/>
</dbReference>
<comment type="caution">
    <text evidence="2">The sequence shown here is derived from an EMBL/GenBank/DDBJ whole genome shotgun (WGS) entry which is preliminary data.</text>
</comment>
<evidence type="ECO:0000256" key="1">
    <source>
        <dbReference type="SAM" id="SignalP"/>
    </source>
</evidence>
<protein>
    <submittedName>
        <fullName evidence="2">Beta-glucanase/beta-glucan synthetase</fullName>
    </submittedName>
</protein>
<dbReference type="Proteomes" id="UP001597120">
    <property type="component" value="Unassembled WGS sequence"/>
</dbReference>
<proteinExistence type="predicted"/>
<organism evidence="2 3">
    <name type="scientific">Paenibacillus residui</name>
    <dbReference type="NCBI Taxonomy" id="629724"/>
    <lineage>
        <taxon>Bacteria</taxon>
        <taxon>Bacillati</taxon>
        <taxon>Bacillota</taxon>
        <taxon>Bacilli</taxon>
        <taxon>Bacillales</taxon>
        <taxon>Paenibacillaceae</taxon>
        <taxon>Paenibacillus</taxon>
    </lineage>
</organism>
<accession>A0ABW3DA55</accession>
<name>A0ABW3DA55_9BACL</name>
<dbReference type="PROSITE" id="PS51257">
    <property type="entry name" value="PROKAR_LIPOPROTEIN"/>
    <property type="match status" value="1"/>
</dbReference>
<evidence type="ECO:0000313" key="2">
    <source>
        <dbReference type="EMBL" id="MFD0870298.1"/>
    </source>
</evidence>
<keyword evidence="3" id="KW-1185">Reference proteome</keyword>
<dbReference type="RefSeq" id="WP_379288910.1">
    <property type="nucleotide sequence ID" value="NZ_JBHTIU010000043.1"/>
</dbReference>
<gene>
    <name evidence="2" type="ORF">ACFQ03_14150</name>
</gene>
<keyword evidence="1" id="KW-0732">Signal</keyword>